<evidence type="ECO:0000313" key="2">
    <source>
        <dbReference type="EMBL" id="QOD37962.1"/>
    </source>
</evidence>
<keyword evidence="1" id="KW-0812">Transmembrane</keyword>
<accession>A0A7L7YL29</accession>
<keyword evidence="1" id="KW-0472">Membrane</keyword>
<gene>
    <name evidence="2" type="ORF">ID128_03875</name>
</gene>
<dbReference type="RefSeq" id="WP_191110791.1">
    <property type="nucleotide sequence ID" value="NZ_CP061738.1"/>
</dbReference>
<sequence>MIGFSQIQFPRSGSSKVRTALYLSFYYALTIATIPTSIVVSLVSVLYDTEIKTFLGYKKIKGGEKITKKEYWKIFGQGNIIKSILVACVAGLTIYHFFSKPLILAWLLAPIPLAVGIILLQPETRPVKLNPIALLKASLKLLSDGLYENLIGTKNMMSAMKEHMMPHMANNSIVDSINTLKGEYGEKIPEPNSVIHNDEFVKFIQYIEGEKELGNSNKKDLISFLNEWCNDDKQVHVSGLTGGQILYLVLKACNSGDNESIAAKRQELVRSLMYAMNYAKGTVIPETCFTGIAGAMLKSLEGVHPGIRVEYLMEDRIGICAENEACEFIKKELKKKKNHQEILDAWDESADNSNQITSNFIQEITVPLMRRLFSLNCSEQNVIDTIENLEYIDSKKLTDENKVGSSLNVNSVAGAGSEHRL</sequence>
<keyword evidence="3" id="KW-1185">Reference proteome</keyword>
<organism evidence="2 3">
    <name type="scientific">Candidatus Wolbachia massiliensis</name>
    <dbReference type="NCBI Taxonomy" id="1845000"/>
    <lineage>
        <taxon>Bacteria</taxon>
        <taxon>Pseudomonadati</taxon>
        <taxon>Pseudomonadota</taxon>
        <taxon>Alphaproteobacteria</taxon>
        <taxon>Rickettsiales</taxon>
        <taxon>Anaplasmataceae</taxon>
        <taxon>Wolbachieae</taxon>
        <taxon>Wolbachia</taxon>
    </lineage>
</organism>
<protein>
    <submittedName>
        <fullName evidence="2">Uncharacterized protein</fullName>
    </submittedName>
</protein>
<feature type="transmembrane region" description="Helical" evidence="1">
    <location>
        <begin position="25"/>
        <end position="47"/>
    </location>
</feature>
<evidence type="ECO:0000256" key="1">
    <source>
        <dbReference type="SAM" id="Phobius"/>
    </source>
</evidence>
<evidence type="ECO:0000313" key="3">
    <source>
        <dbReference type="Proteomes" id="UP000516514"/>
    </source>
</evidence>
<feature type="transmembrane region" description="Helical" evidence="1">
    <location>
        <begin position="103"/>
        <end position="120"/>
    </location>
</feature>
<dbReference type="Proteomes" id="UP000516514">
    <property type="component" value="Chromosome"/>
</dbReference>
<dbReference type="KEGG" id="wms:ID128_03875"/>
<feature type="transmembrane region" description="Helical" evidence="1">
    <location>
        <begin position="79"/>
        <end position="97"/>
    </location>
</feature>
<dbReference type="AlphaFoldDB" id="A0A7L7YL29"/>
<name>A0A7L7YL29_9RICK</name>
<reference evidence="2 3" key="1">
    <citation type="submission" date="2020-09" db="EMBL/GenBank/DDBJ databases">
        <title>An Earliest Endosymbiont, Wolbachia massiliensis sp. nov., Strain PL13 From the Bed Bug (Cimex hemipterius), Type strain of a New supergroup T.</title>
        <authorList>
            <person name="Laidoudi Y."/>
            <person name="Levasseur A."/>
            <person name="Medkour H."/>
            <person name="Maaloum M."/>
            <person name="BenKhedher M."/>
            <person name="Sambou M."/>
            <person name="Bassene H."/>
            <person name="Davoust B."/>
            <person name="Fenollar F."/>
            <person name="Raoult D."/>
            <person name="Mediannikov O."/>
        </authorList>
    </citation>
    <scope>NUCLEOTIDE SEQUENCE [LARGE SCALE GENOMIC DNA]</scope>
    <source>
        <strain evidence="2 3">PL13</strain>
    </source>
</reference>
<dbReference type="EMBL" id="CP061738">
    <property type="protein sequence ID" value="QOD37962.1"/>
    <property type="molecule type" value="Genomic_DNA"/>
</dbReference>
<proteinExistence type="predicted"/>
<keyword evidence="1" id="KW-1133">Transmembrane helix</keyword>